<dbReference type="InterPro" id="IPR018389">
    <property type="entry name" value="DctP_fam"/>
</dbReference>
<dbReference type="EMBL" id="JACXAI010000031">
    <property type="protein sequence ID" value="MBD1382418.1"/>
    <property type="molecule type" value="Genomic_DNA"/>
</dbReference>
<keyword evidence="3 4" id="KW-0732">Signal</keyword>
<feature type="signal peptide" evidence="4">
    <location>
        <begin position="1"/>
        <end position="17"/>
    </location>
</feature>
<dbReference type="NCBIfam" id="NF037995">
    <property type="entry name" value="TRAP_S1"/>
    <property type="match status" value="1"/>
</dbReference>
<dbReference type="InterPro" id="IPR004682">
    <property type="entry name" value="TRAP_DctP"/>
</dbReference>
<proteinExistence type="inferred from homology"/>
<dbReference type="GO" id="GO:0030288">
    <property type="term" value="C:outer membrane-bounded periplasmic space"/>
    <property type="evidence" value="ECO:0007669"/>
    <property type="project" value="InterPro"/>
</dbReference>
<evidence type="ECO:0000313" key="6">
    <source>
        <dbReference type="Proteomes" id="UP000626844"/>
    </source>
</evidence>
<gene>
    <name evidence="5" type="ORF">IC621_19560</name>
</gene>
<dbReference type="PIRSF" id="PIRSF006470">
    <property type="entry name" value="DctB"/>
    <property type="match status" value="1"/>
</dbReference>
<accession>A0A926NM11</accession>
<dbReference type="NCBIfam" id="TIGR00787">
    <property type="entry name" value="dctP"/>
    <property type="match status" value="1"/>
</dbReference>
<dbReference type="Gene3D" id="3.40.190.170">
    <property type="entry name" value="Bacterial extracellular solute-binding protein, family 7"/>
    <property type="match status" value="1"/>
</dbReference>
<evidence type="ECO:0000313" key="5">
    <source>
        <dbReference type="EMBL" id="MBD1382418.1"/>
    </source>
</evidence>
<name>A0A926NM11_9BACI</name>
<dbReference type="PROSITE" id="PS51257">
    <property type="entry name" value="PROKAR_LIPOPROTEIN"/>
    <property type="match status" value="1"/>
</dbReference>
<dbReference type="InterPro" id="IPR038404">
    <property type="entry name" value="TRAP_DctP_sf"/>
</dbReference>
<evidence type="ECO:0000256" key="4">
    <source>
        <dbReference type="SAM" id="SignalP"/>
    </source>
</evidence>
<keyword evidence="6" id="KW-1185">Reference proteome</keyword>
<dbReference type="GO" id="GO:0055085">
    <property type="term" value="P:transmembrane transport"/>
    <property type="evidence" value="ECO:0007669"/>
    <property type="project" value="InterPro"/>
</dbReference>
<dbReference type="Proteomes" id="UP000626844">
    <property type="component" value="Unassembled WGS sequence"/>
</dbReference>
<evidence type="ECO:0000256" key="2">
    <source>
        <dbReference type="ARBA" id="ARBA00022448"/>
    </source>
</evidence>
<comment type="caution">
    <text evidence="5">The sequence shown here is derived from an EMBL/GenBank/DDBJ whole genome shotgun (WGS) entry which is preliminary data.</text>
</comment>
<keyword evidence="2" id="KW-0813">Transport</keyword>
<protein>
    <submittedName>
        <fullName evidence="5">TRAP transporter substrate-binding protein</fullName>
    </submittedName>
</protein>
<feature type="chain" id="PRO_5038864636" evidence="4">
    <location>
        <begin position="18"/>
        <end position="341"/>
    </location>
</feature>
<dbReference type="PANTHER" id="PTHR33376">
    <property type="match status" value="1"/>
</dbReference>
<evidence type="ECO:0000256" key="3">
    <source>
        <dbReference type="ARBA" id="ARBA00022729"/>
    </source>
</evidence>
<evidence type="ECO:0000256" key="1">
    <source>
        <dbReference type="ARBA" id="ARBA00009023"/>
    </source>
</evidence>
<comment type="similarity">
    <text evidence="1">Belongs to the bacterial solute-binding protein 7 family.</text>
</comment>
<reference evidence="5" key="1">
    <citation type="submission" date="2020-09" db="EMBL/GenBank/DDBJ databases">
        <title>A novel bacterium of genus Bacillus, isolated from South China Sea.</title>
        <authorList>
            <person name="Huang H."/>
            <person name="Mo K."/>
            <person name="Hu Y."/>
        </authorList>
    </citation>
    <scope>NUCLEOTIDE SEQUENCE</scope>
    <source>
        <strain evidence="5">IB182487</strain>
    </source>
</reference>
<organism evidence="5 6">
    <name type="scientific">Metabacillus arenae</name>
    <dbReference type="NCBI Taxonomy" id="2771434"/>
    <lineage>
        <taxon>Bacteria</taxon>
        <taxon>Bacillati</taxon>
        <taxon>Bacillota</taxon>
        <taxon>Bacilli</taxon>
        <taxon>Bacillales</taxon>
        <taxon>Bacillaceae</taxon>
        <taxon>Metabacillus</taxon>
    </lineage>
</organism>
<sequence length="341" mass="37731">MKKFICLFLVIMLLGLAACSGNQSSNTQTGSSTQNQTRKMKFALASPKDHPMSQGAFKFAELVKEKSGGTIQVEVFTDGVLGGDLATVDAMRAGTIDGGAIATAPLASVSKRFDIFELPFLFKDRETAFRVLDGPVGKDVLGDLESLGLIGLDYWENGFRHMTNNKHEVKNIADIKDIKIRTQENEMHMQIWKTLGASPQSVPFTELFTALEQGVVDGQENPYTNIQFTKIYEVQKYLTNTGHVYNVNATIFSKKFWDSLSKEEKQIIKDASSEATTYQRQISGEQNDSALQALIEEGVVVTDLTQEAREEIIETVQPIYDQAKEKVGADIIDKVVEAAKN</sequence>
<dbReference type="RefSeq" id="WP_191160599.1">
    <property type="nucleotide sequence ID" value="NZ_JACXAI010000031.1"/>
</dbReference>
<dbReference type="AlphaFoldDB" id="A0A926NM11"/>
<dbReference type="CDD" id="cd13603">
    <property type="entry name" value="PBP2_TRAP_Siap_TeaA_like"/>
    <property type="match status" value="1"/>
</dbReference>
<dbReference type="Pfam" id="PF03480">
    <property type="entry name" value="DctP"/>
    <property type="match status" value="1"/>
</dbReference>
<dbReference type="PANTHER" id="PTHR33376:SF7">
    <property type="entry name" value="C4-DICARBOXYLATE-BINDING PROTEIN DCTB"/>
    <property type="match status" value="1"/>
</dbReference>